<organism evidence="3 4">
    <name type="scientific">Aphis gossypii</name>
    <name type="common">Cotton aphid</name>
    <dbReference type="NCBI Taxonomy" id="80765"/>
    <lineage>
        <taxon>Eukaryota</taxon>
        <taxon>Metazoa</taxon>
        <taxon>Ecdysozoa</taxon>
        <taxon>Arthropoda</taxon>
        <taxon>Hexapoda</taxon>
        <taxon>Insecta</taxon>
        <taxon>Pterygota</taxon>
        <taxon>Neoptera</taxon>
        <taxon>Paraneoptera</taxon>
        <taxon>Hemiptera</taxon>
        <taxon>Sternorrhyncha</taxon>
        <taxon>Aphidomorpha</taxon>
        <taxon>Aphidoidea</taxon>
        <taxon>Aphididae</taxon>
        <taxon>Aphidini</taxon>
        <taxon>Aphis</taxon>
        <taxon>Aphis</taxon>
    </lineage>
</organism>
<dbReference type="PANTHER" id="PTHR33963:SF2">
    <property type="entry name" value="MKRN2 OPPOSITE STRAND PROTEIN"/>
    <property type="match status" value="1"/>
</dbReference>
<evidence type="ECO:0000259" key="1">
    <source>
        <dbReference type="Pfam" id="PF16044"/>
    </source>
</evidence>
<evidence type="ECO:0008006" key="5">
    <source>
        <dbReference type="Google" id="ProtNLM"/>
    </source>
</evidence>
<dbReference type="Proteomes" id="UP001154329">
    <property type="component" value="Chromosome 3"/>
</dbReference>
<dbReference type="InterPro" id="IPR053921">
    <property type="entry name" value="MKRN2OS-like_C"/>
</dbReference>
<dbReference type="Pfam" id="PF22795">
    <property type="entry name" value="DUF4796_N"/>
    <property type="match status" value="1"/>
</dbReference>
<evidence type="ECO:0000313" key="4">
    <source>
        <dbReference type="Proteomes" id="UP001154329"/>
    </source>
</evidence>
<dbReference type="InterPro" id="IPR032016">
    <property type="entry name" value="MKRN2OS-like"/>
</dbReference>
<dbReference type="PANTHER" id="PTHR33963">
    <property type="entry name" value="MKRN2 OPPOSITE STRAND PROTEIN"/>
    <property type="match status" value="1"/>
</dbReference>
<accession>A0A9P0J8E4</accession>
<evidence type="ECO:0000313" key="3">
    <source>
        <dbReference type="EMBL" id="CAH1731927.1"/>
    </source>
</evidence>
<feature type="domain" description="MKRN2 opposite strand protein-like C-terminal" evidence="1">
    <location>
        <begin position="41"/>
        <end position="138"/>
    </location>
</feature>
<dbReference type="InterPro" id="IPR053922">
    <property type="entry name" value="MKRN2OS-like_N"/>
</dbReference>
<dbReference type="EMBL" id="OU899036">
    <property type="protein sequence ID" value="CAH1731927.1"/>
    <property type="molecule type" value="Genomic_DNA"/>
</dbReference>
<keyword evidence="4" id="KW-1185">Reference proteome</keyword>
<name>A0A9P0J8E4_APHGO</name>
<gene>
    <name evidence="3" type="ORF">APHIGO_LOCUS8541</name>
</gene>
<evidence type="ECO:0000259" key="2">
    <source>
        <dbReference type="Pfam" id="PF22795"/>
    </source>
</evidence>
<protein>
    <recommendedName>
        <fullName evidence="5">MKRN2 opposite strand protein</fullName>
    </recommendedName>
</protein>
<feature type="domain" description="MKRN2 opposite strand protein-like N-terminal" evidence="2">
    <location>
        <begin position="6"/>
        <end position="34"/>
    </location>
</feature>
<reference evidence="3" key="1">
    <citation type="submission" date="2022-02" db="EMBL/GenBank/DDBJ databases">
        <authorList>
            <person name="King R."/>
        </authorList>
    </citation>
    <scope>NUCLEOTIDE SEQUENCE</scope>
</reference>
<dbReference type="AlphaFoldDB" id="A0A9P0J8E4"/>
<sequence length="159" mass="18321">MNNDSGIISFQHCNHKNIYCINIPTNCPICKKCLKYMQNIPVRVPYPFVRASQQSCSIIVKPTQGDFLNNYQLMDDLHIGVTSSRGTVVSYDWNGIIEDTDNWQECLVVFQLNDHFMEKYWDTVLTNIVKNECWNSSRNDVCLPYSVLLCSCCSILFTS</sequence>
<reference evidence="3" key="2">
    <citation type="submission" date="2022-10" db="EMBL/GenBank/DDBJ databases">
        <authorList>
            <consortium name="ENA_rothamsted_submissions"/>
            <consortium name="culmorum"/>
            <person name="King R."/>
        </authorList>
    </citation>
    <scope>NUCLEOTIDE SEQUENCE</scope>
</reference>
<proteinExistence type="predicted"/>
<dbReference type="Pfam" id="PF16044">
    <property type="entry name" value="DUF4796_C"/>
    <property type="match status" value="1"/>
</dbReference>